<reference evidence="1 2" key="1">
    <citation type="submission" date="2016-01" db="EMBL/GenBank/DDBJ databases">
        <title>Genome Sequences of Twelve Sporeforming Bacillus Species Isolated from Foods.</title>
        <authorList>
            <person name="Berendsen E.M."/>
            <person name="Wells-Bennik M.H."/>
            <person name="Krawcyk A.O."/>
            <person name="De Jong A."/>
            <person name="Holsappel S."/>
            <person name="Eijlander R.T."/>
            <person name="Kuipers O.P."/>
        </authorList>
    </citation>
    <scope>NUCLEOTIDE SEQUENCE [LARGE SCALE GENOMIC DNA]</scope>
    <source>
        <strain evidence="1 2">B4099</strain>
    </source>
</reference>
<sequence length="52" mass="5906">MRTLPEKHARRIAVSIFCVPRFGRVIPNMQPGTAHFFSAFKLGIVPLRLSKI</sequence>
<protein>
    <submittedName>
        <fullName evidence="1">Uncharacterized protein</fullName>
    </submittedName>
</protein>
<dbReference type="Proteomes" id="UP000075304">
    <property type="component" value="Unassembled WGS sequence"/>
</dbReference>
<organism evidence="1 2">
    <name type="scientific">Heyndrickxia coagulans</name>
    <name type="common">Weizmannia coagulans</name>
    <dbReference type="NCBI Taxonomy" id="1398"/>
    <lineage>
        <taxon>Bacteria</taxon>
        <taxon>Bacillati</taxon>
        <taxon>Bacillota</taxon>
        <taxon>Bacilli</taxon>
        <taxon>Bacillales</taxon>
        <taxon>Bacillaceae</taxon>
        <taxon>Heyndrickxia</taxon>
    </lineage>
</organism>
<comment type="caution">
    <text evidence="1">The sequence shown here is derived from an EMBL/GenBank/DDBJ whole genome shotgun (WGS) entry which is preliminary data.</text>
</comment>
<gene>
    <name evidence="1" type="ORF">B4099_0380</name>
</gene>
<dbReference type="EMBL" id="LQYI01000066">
    <property type="protein sequence ID" value="KYC67655.1"/>
    <property type="molecule type" value="Genomic_DNA"/>
</dbReference>
<evidence type="ECO:0000313" key="1">
    <source>
        <dbReference type="EMBL" id="KYC67655.1"/>
    </source>
</evidence>
<proteinExistence type="predicted"/>
<evidence type="ECO:0000313" key="2">
    <source>
        <dbReference type="Proteomes" id="UP000075304"/>
    </source>
</evidence>
<name>A0A150KDL2_HEYCO</name>
<dbReference type="AlphaFoldDB" id="A0A150KDL2"/>
<accession>A0A150KDL2</accession>